<evidence type="ECO:0000256" key="12">
    <source>
        <dbReference type="SAM" id="Phobius"/>
    </source>
</evidence>
<evidence type="ECO:0000256" key="11">
    <source>
        <dbReference type="ARBA" id="ARBA00045736"/>
    </source>
</evidence>
<gene>
    <name evidence="14" type="ORF">KUA55_08090</name>
</gene>
<dbReference type="Proteomes" id="UP000774130">
    <property type="component" value="Unassembled WGS sequence"/>
</dbReference>
<dbReference type="GO" id="GO:0016301">
    <property type="term" value="F:kinase activity"/>
    <property type="evidence" value="ECO:0007669"/>
    <property type="project" value="UniProtKB-KW"/>
</dbReference>
<keyword evidence="9 12" id="KW-0472">Membrane</keyword>
<comment type="pathway">
    <text evidence="2">Capsule biogenesis; capsule polysaccharide biosynthesis.</text>
</comment>
<feature type="domain" description="Polysaccharide chain length determinant N-terminal" evidence="13">
    <location>
        <begin position="3"/>
        <end position="90"/>
    </location>
</feature>
<evidence type="ECO:0000313" key="14">
    <source>
        <dbReference type="EMBL" id="MBV7390636.1"/>
    </source>
</evidence>
<evidence type="ECO:0000256" key="10">
    <source>
        <dbReference type="ARBA" id="ARBA00023169"/>
    </source>
</evidence>
<keyword evidence="14" id="KW-0808">Transferase</keyword>
<accession>A0ABS6TCK1</accession>
<dbReference type="RefSeq" id="WP_218325694.1">
    <property type="nucleotide sequence ID" value="NZ_JAHUZB010000003.1"/>
</dbReference>
<proteinExistence type="inferred from homology"/>
<dbReference type="InterPro" id="IPR050445">
    <property type="entry name" value="Bact_polysacc_biosynth/exp"/>
</dbReference>
<dbReference type="PANTHER" id="PTHR32309">
    <property type="entry name" value="TYROSINE-PROTEIN KINASE"/>
    <property type="match status" value="1"/>
</dbReference>
<sequence length="197" mass="21385">MEETMNLSQLFKQFRKGIGWFVGLTIGGALIGGIIAYLILTPQYTSQSQLIVKISDTNNSGKISAGLAMINTYKDFVTSDVVVKEVKQELSENENLQLSKKAIKNSLEVNQSPSSQMFTIEATATDKKEAAKIANTTVAVFKTKIRDVLEVKDIKTVSKATPANQASFPNHLLIVGMATLLGLLLGFIVAAFKGKKD</sequence>
<reference evidence="14 15" key="1">
    <citation type="submission" date="2021-06" db="EMBL/GenBank/DDBJ databases">
        <title>Enterococcus alishanensis sp. nov., a novel lactic acid bacterium isolated from fresh coffee beans.</title>
        <authorList>
            <person name="Chen Y.-S."/>
        </authorList>
    </citation>
    <scope>NUCLEOTIDE SEQUENCE [LARGE SCALE GENOMIC DNA]</scope>
    <source>
        <strain evidence="14 15">ALS3</strain>
    </source>
</reference>
<comment type="caution">
    <text evidence="14">The sequence shown here is derived from an EMBL/GenBank/DDBJ whole genome shotgun (WGS) entry which is preliminary data.</text>
</comment>
<evidence type="ECO:0000256" key="3">
    <source>
        <dbReference type="ARBA" id="ARBA00006683"/>
    </source>
</evidence>
<keyword evidence="15" id="KW-1185">Reference proteome</keyword>
<keyword evidence="8 12" id="KW-1133">Transmembrane helix</keyword>
<evidence type="ECO:0000256" key="9">
    <source>
        <dbReference type="ARBA" id="ARBA00023136"/>
    </source>
</evidence>
<organism evidence="14 15">
    <name type="scientific">Enterococcus alishanensis</name>
    <dbReference type="NCBI Taxonomy" id="1303817"/>
    <lineage>
        <taxon>Bacteria</taxon>
        <taxon>Bacillati</taxon>
        <taxon>Bacillota</taxon>
        <taxon>Bacilli</taxon>
        <taxon>Lactobacillales</taxon>
        <taxon>Enterococcaceae</taxon>
        <taxon>Enterococcus</taxon>
    </lineage>
</organism>
<evidence type="ECO:0000256" key="6">
    <source>
        <dbReference type="ARBA" id="ARBA00022692"/>
    </source>
</evidence>
<keyword evidence="14" id="KW-0418">Kinase</keyword>
<evidence type="ECO:0000256" key="8">
    <source>
        <dbReference type="ARBA" id="ARBA00022989"/>
    </source>
</evidence>
<evidence type="ECO:0000256" key="5">
    <source>
        <dbReference type="ARBA" id="ARBA00022475"/>
    </source>
</evidence>
<feature type="transmembrane region" description="Helical" evidence="12">
    <location>
        <begin position="20"/>
        <end position="40"/>
    </location>
</feature>
<keyword evidence="5" id="KW-1003">Cell membrane</keyword>
<dbReference type="EMBL" id="JAHUZB010000003">
    <property type="protein sequence ID" value="MBV7390636.1"/>
    <property type="molecule type" value="Genomic_DNA"/>
</dbReference>
<evidence type="ECO:0000259" key="13">
    <source>
        <dbReference type="Pfam" id="PF02706"/>
    </source>
</evidence>
<protein>
    <recommendedName>
        <fullName evidence="4">Capsular polysaccharide biosynthesis protein CpsC</fullName>
    </recommendedName>
</protein>
<comment type="subcellular location">
    <subcellularLocation>
        <location evidence="1">Cell membrane</location>
        <topology evidence="1">Multi-pass membrane protein</topology>
    </subcellularLocation>
</comment>
<keyword evidence="6 12" id="KW-0812">Transmembrane</keyword>
<evidence type="ECO:0000256" key="1">
    <source>
        <dbReference type="ARBA" id="ARBA00004651"/>
    </source>
</evidence>
<evidence type="ECO:0000313" key="15">
    <source>
        <dbReference type="Proteomes" id="UP000774130"/>
    </source>
</evidence>
<name>A0ABS6TCK1_9ENTE</name>
<keyword evidence="7" id="KW-0972">Capsule biogenesis/degradation</keyword>
<evidence type="ECO:0000256" key="4">
    <source>
        <dbReference type="ARBA" id="ARBA00020739"/>
    </source>
</evidence>
<comment type="similarity">
    <text evidence="3">Belongs to the CpsC/CapA family.</text>
</comment>
<comment type="function">
    <text evidence="11">Required for CpsD phosphorylation. Involved in the regulation of capsular polysaccharide biosynthesis. May be part of a complex that directs the coordinated polymerization and export to the cell surface of the capsular polysaccharide.</text>
</comment>
<evidence type="ECO:0000256" key="2">
    <source>
        <dbReference type="ARBA" id="ARBA00005132"/>
    </source>
</evidence>
<evidence type="ECO:0000256" key="7">
    <source>
        <dbReference type="ARBA" id="ARBA00022903"/>
    </source>
</evidence>
<dbReference type="InterPro" id="IPR003856">
    <property type="entry name" value="LPS_length_determ_N"/>
</dbReference>
<keyword evidence="10" id="KW-0270">Exopolysaccharide synthesis</keyword>
<dbReference type="PANTHER" id="PTHR32309:SF13">
    <property type="entry name" value="FERRIC ENTEROBACTIN TRANSPORT PROTEIN FEPE"/>
    <property type="match status" value="1"/>
</dbReference>
<dbReference type="Pfam" id="PF02706">
    <property type="entry name" value="Wzz"/>
    <property type="match status" value="1"/>
</dbReference>
<feature type="transmembrane region" description="Helical" evidence="12">
    <location>
        <begin position="172"/>
        <end position="192"/>
    </location>
</feature>